<reference evidence="3" key="1">
    <citation type="submission" date="2021-01" db="EMBL/GenBank/DDBJ databases">
        <authorList>
            <person name="Corre E."/>
            <person name="Pelletier E."/>
            <person name="Niang G."/>
            <person name="Scheremetjew M."/>
            <person name="Finn R."/>
            <person name="Kale V."/>
            <person name="Holt S."/>
            <person name="Cochrane G."/>
            <person name="Meng A."/>
            <person name="Brown T."/>
            <person name="Cohen L."/>
        </authorList>
    </citation>
    <scope>NUCLEOTIDE SEQUENCE</scope>
    <source>
        <strain evidence="3">CCMP1756</strain>
    </source>
</reference>
<feature type="region of interest" description="Disordered" evidence="2">
    <location>
        <begin position="94"/>
        <end position="116"/>
    </location>
</feature>
<feature type="coiled-coil region" evidence="1">
    <location>
        <begin position="118"/>
        <end position="145"/>
    </location>
</feature>
<evidence type="ECO:0000256" key="2">
    <source>
        <dbReference type="SAM" id="MobiDB-lite"/>
    </source>
</evidence>
<name>A0A6S8T2Z6_9STRA</name>
<protein>
    <submittedName>
        <fullName evidence="3">Uncharacterized protein</fullName>
    </submittedName>
</protein>
<sequence>MDIYDTSIMDPDPPRPDESSPQRPEDDAPPPPAGGDDVSPTLGALKNVGGAVGGAALAGLGAVKNVAAGLAATVLDDLLEPEENQGALDDVLRRMSGDEDGDGSPPGGLLAHTRNEERRRCEAEYRAAQERHARAARELAEAEKRRQQPDEVDGFVGLCINQPVNQ</sequence>
<gene>
    <name evidence="3" type="ORF">PCAL00307_LOCUS7052</name>
</gene>
<feature type="region of interest" description="Disordered" evidence="2">
    <location>
        <begin position="1"/>
        <end position="42"/>
    </location>
</feature>
<keyword evidence="1" id="KW-0175">Coiled coil</keyword>
<dbReference type="AlphaFoldDB" id="A0A6S8T2Z6"/>
<feature type="compositionally biased region" description="Basic and acidic residues" evidence="2">
    <location>
        <begin position="12"/>
        <end position="26"/>
    </location>
</feature>
<organism evidence="3">
    <name type="scientific">Pelagomonas calceolata</name>
    <dbReference type="NCBI Taxonomy" id="35677"/>
    <lineage>
        <taxon>Eukaryota</taxon>
        <taxon>Sar</taxon>
        <taxon>Stramenopiles</taxon>
        <taxon>Ochrophyta</taxon>
        <taxon>Pelagophyceae</taxon>
        <taxon>Pelagomonadales</taxon>
        <taxon>Pelagomonadaceae</taxon>
        <taxon>Pelagomonas</taxon>
    </lineage>
</organism>
<evidence type="ECO:0000313" key="3">
    <source>
        <dbReference type="EMBL" id="CAE0691616.1"/>
    </source>
</evidence>
<accession>A0A6S8T2Z6</accession>
<proteinExistence type="predicted"/>
<evidence type="ECO:0000256" key="1">
    <source>
        <dbReference type="SAM" id="Coils"/>
    </source>
</evidence>
<dbReference type="EMBL" id="HBIW01008330">
    <property type="protein sequence ID" value="CAE0691616.1"/>
    <property type="molecule type" value="Transcribed_RNA"/>
</dbReference>